<evidence type="ECO:0000256" key="5">
    <source>
        <dbReference type="ARBA" id="ARBA00023136"/>
    </source>
</evidence>
<dbReference type="RefSeq" id="XP_012177313.1">
    <property type="nucleotide sequence ID" value="XM_012321923.1"/>
</dbReference>
<dbReference type="HOGENOM" id="CLU_001265_0_1_1"/>
<feature type="transmembrane region" description="Helical" evidence="6">
    <location>
        <begin position="103"/>
        <end position="125"/>
    </location>
</feature>
<feature type="transmembrane region" description="Helical" evidence="6">
    <location>
        <begin position="368"/>
        <end position="393"/>
    </location>
</feature>
<evidence type="ECO:0000256" key="2">
    <source>
        <dbReference type="ARBA" id="ARBA00022448"/>
    </source>
</evidence>
<feature type="transmembrane region" description="Helical" evidence="6">
    <location>
        <begin position="313"/>
        <end position="334"/>
    </location>
</feature>
<keyword evidence="2" id="KW-0813">Transport</keyword>
<keyword evidence="3 6" id="KW-0812">Transmembrane</keyword>
<feature type="transmembrane region" description="Helical" evidence="6">
    <location>
        <begin position="69"/>
        <end position="91"/>
    </location>
</feature>
<proteinExistence type="predicted"/>
<name>J7RUP1_9APHY</name>
<feature type="domain" description="Major facilitator superfamily (MFS) profile" evidence="7">
    <location>
        <begin position="36"/>
        <end position="461"/>
    </location>
</feature>
<feature type="transmembrane region" description="Helical" evidence="6">
    <location>
        <begin position="405"/>
        <end position="424"/>
    </location>
</feature>
<feature type="transmembrane region" description="Helical" evidence="6">
    <location>
        <begin position="32"/>
        <end position="49"/>
    </location>
</feature>
<dbReference type="Proteomes" id="UP000006352">
    <property type="component" value="Unassembled WGS sequence"/>
</dbReference>
<comment type="subcellular location">
    <subcellularLocation>
        <location evidence="1">Membrane</location>
        <topology evidence="1">Multi-pass membrane protein</topology>
    </subcellularLocation>
</comment>
<evidence type="ECO:0000256" key="1">
    <source>
        <dbReference type="ARBA" id="ARBA00004141"/>
    </source>
</evidence>
<organism evidence="8 9">
    <name type="scientific">Fibroporia radiculosa</name>
    <dbReference type="NCBI Taxonomy" id="599839"/>
    <lineage>
        <taxon>Eukaryota</taxon>
        <taxon>Fungi</taxon>
        <taxon>Dikarya</taxon>
        <taxon>Basidiomycota</taxon>
        <taxon>Agaricomycotina</taxon>
        <taxon>Agaricomycetes</taxon>
        <taxon>Polyporales</taxon>
        <taxon>Fibroporiaceae</taxon>
        <taxon>Fibroporia</taxon>
    </lineage>
</organism>
<evidence type="ECO:0000256" key="6">
    <source>
        <dbReference type="SAM" id="Phobius"/>
    </source>
</evidence>
<dbReference type="SUPFAM" id="SSF103473">
    <property type="entry name" value="MFS general substrate transporter"/>
    <property type="match status" value="1"/>
</dbReference>
<keyword evidence="4 6" id="KW-1133">Transmembrane helix</keyword>
<keyword evidence="5 6" id="KW-0472">Membrane</keyword>
<dbReference type="FunCoup" id="J7RUP1">
    <property type="interactions" value="70"/>
</dbReference>
<feature type="transmembrane region" description="Helical" evidence="6">
    <location>
        <begin position="436"/>
        <end position="455"/>
    </location>
</feature>
<feature type="transmembrane region" description="Helical" evidence="6">
    <location>
        <begin position="346"/>
        <end position="362"/>
    </location>
</feature>
<dbReference type="AlphaFoldDB" id="J7RUP1"/>
<keyword evidence="9" id="KW-1185">Reference proteome</keyword>
<feature type="transmembrane region" description="Helical" evidence="6">
    <location>
        <begin position="280"/>
        <end position="301"/>
    </location>
</feature>
<protein>
    <recommendedName>
        <fullName evidence="7">Major facilitator superfamily (MFS) profile domain-containing protein</fullName>
    </recommendedName>
</protein>
<dbReference type="GO" id="GO:0016020">
    <property type="term" value="C:membrane"/>
    <property type="evidence" value="ECO:0007669"/>
    <property type="project" value="UniProtKB-SubCell"/>
</dbReference>
<evidence type="ECO:0000259" key="7">
    <source>
        <dbReference type="PROSITE" id="PS50850"/>
    </source>
</evidence>
<dbReference type="PANTHER" id="PTHR43791">
    <property type="entry name" value="PERMEASE-RELATED"/>
    <property type="match status" value="1"/>
</dbReference>
<dbReference type="PROSITE" id="PS50850">
    <property type="entry name" value="MFS"/>
    <property type="match status" value="1"/>
</dbReference>
<dbReference type="InterPro" id="IPR036259">
    <property type="entry name" value="MFS_trans_sf"/>
</dbReference>
<dbReference type="OrthoDB" id="2962993at2759"/>
<accession>J7RUP1</accession>
<evidence type="ECO:0000313" key="9">
    <source>
        <dbReference type="Proteomes" id="UP000006352"/>
    </source>
</evidence>
<dbReference type="InParanoid" id="J7RUP1"/>
<dbReference type="FunFam" id="1.20.1250.20:FF:000018">
    <property type="entry name" value="MFS transporter permease"/>
    <property type="match status" value="1"/>
</dbReference>
<feature type="transmembrane region" description="Helical" evidence="6">
    <location>
        <begin position="178"/>
        <end position="199"/>
    </location>
</feature>
<dbReference type="InterPro" id="IPR020846">
    <property type="entry name" value="MFS_dom"/>
</dbReference>
<dbReference type="PANTHER" id="PTHR43791:SF46">
    <property type="entry name" value="MAJOR FACILITATOR SUPERFAMILY (MFS) PROFILE DOMAIN-CONTAINING PROTEIN-RELATED"/>
    <property type="match status" value="1"/>
</dbReference>
<dbReference type="EMBL" id="HE796866">
    <property type="protein sequence ID" value="CCL98030.1"/>
    <property type="molecule type" value="Genomic_DNA"/>
</dbReference>
<feature type="transmembrane region" description="Helical" evidence="6">
    <location>
        <begin position="145"/>
        <end position="166"/>
    </location>
</feature>
<dbReference type="STRING" id="599839.J7RUP1"/>
<sequence length="522" mass="57110">MSDEEVKASPVVSLKSLNDAEPADPRRVLRKLDWHLLPFISLLYLLAFLDRTNIGNAKIAGLTGDLGLTGLQFNLCSALFFIPYCTLVMPSNLALKYFKPSRWIPLIMFCWSIILICMAFVKNYAGLLMCASPSFIKHGLTLLDSVRIFLGIAEAGLFPGLTFYVCLWYPRSAQAGRLSIYMSAATAAGAFGGILAYGIERMNGIGGLAGWSWIFLLEGLFTALVAIAAFFYMQDFPETATFLTPAERDWLVQTLKEDTAASSKVIKREYLIQALKNPHAYILACIDFFIVVAFYAFALFLPTIIVGLGYSSLHAQLLTVPPNICGCIFTVLFGTMSDRVGMRGPFVLLGALLSLVGYVMLFTTTSPIVGYVGTLIAACGLNPSSACAIAWVGGNSGGDVKRGSMIAIVSGIGNSGAIVASFIYRSQDSPRYHPGHATNIAASCIVATMSIVAMFEFSRMNREKHAYCVREGIEADRIEEFHELGDKSPLYRWAHLPEDVHDISSQLDDVGKVHTIAMRPRW</sequence>
<evidence type="ECO:0000256" key="4">
    <source>
        <dbReference type="ARBA" id="ARBA00022989"/>
    </source>
</evidence>
<dbReference type="Gene3D" id="1.20.1250.20">
    <property type="entry name" value="MFS general substrate transporter like domains"/>
    <property type="match status" value="2"/>
</dbReference>
<dbReference type="Pfam" id="PF07690">
    <property type="entry name" value="MFS_1"/>
    <property type="match status" value="1"/>
</dbReference>
<feature type="transmembrane region" description="Helical" evidence="6">
    <location>
        <begin position="211"/>
        <end position="233"/>
    </location>
</feature>
<gene>
    <name evidence="8" type="ORF">FIBRA_00023</name>
</gene>
<dbReference type="FunFam" id="1.20.1250.20:FF:000013">
    <property type="entry name" value="MFS general substrate transporter"/>
    <property type="match status" value="1"/>
</dbReference>
<evidence type="ECO:0000313" key="8">
    <source>
        <dbReference type="EMBL" id="CCL98030.1"/>
    </source>
</evidence>
<evidence type="ECO:0000256" key="3">
    <source>
        <dbReference type="ARBA" id="ARBA00022692"/>
    </source>
</evidence>
<dbReference type="GO" id="GO:0022857">
    <property type="term" value="F:transmembrane transporter activity"/>
    <property type="evidence" value="ECO:0007669"/>
    <property type="project" value="InterPro"/>
</dbReference>
<reference evidence="8 9" key="1">
    <citation type="journal article" date="2012" name="Appl. Environ. Microbiol.">
        <title>Short-read sequencing for genomic analysis of the brown rot fungus Fibroporia radiculosa.</title>
        <authorList>
            <person name="Tang J.D."/>
            <person name="Perkins A.D."/>
            <person name="Sonstegard T.S."/>
            <person name="Schroeder S.G."/>
            <person name="Burgess S.C."/>
            <person name="Diehl S.V."/>
        </authorList>
    </citation>
    <scope>NUCLEOTIDE SEQUENCE [LARGE SCALE GENOMIC DNA]</scope>
    <source>
        <strain evidence="8 9">TFFH 294</strain>
    </source>
</reference>
<dbReference type="InterPro" id="IPR011701">
    <property type="entry name" value="MFS"/>
</dbReference>
<dbReference type="GeneID" id="24092941"/>